<gene>
    <name evidence="2" type="ORF">AYM40_15705</name>
</gene>
<accession>A0A160FPW4</accession>
<dbReference type="InterPro" id="IPR042204">
    <property type="entry name" value="2Fe-2S-bd_N"/>
</dbReference>
<dbReference type="Proteomes" id="UP000076852">
    <property type="component" value="Chromosome 1"/>
</dbReference>
<dbReference type="STRING" id="1804984.AYM40_15705"/>
<dbReference type="GO" id="GO:0016491">
    <property type="term" value="F:oxidoreductase activity"/>
    <property type="evidence" value="ECO:0007669"/>
    <property type="project" value="UniProtKB-KW"/>
</dbReference>
<dbReference type="Gene3D" id="3.10.20.440">
    <property type="entry name" value="2Fe-2S iron-sulphur cluster binding domain, sarcosine oxidase, alpha subunit, N-terminal domain"/>
    <property type="match status" value="1"/>
</dbReference>
<reference evidence="2 3" key="1">
    <citation type="journal article" date="2016" name="Gene">
        <title>PacBio SMRT assembly of a complex multi-replicon genome reveals chlorocatechol degradative operon in a region of genome plasticity.</title>
        <authorList>
            <person name="Ricker N."/>
            <person name="Shen S.Y."/>
            <person name="Goordial J."/>
            <person name="Jin S."/>
            <person name="Fulthorpe R.R."/>
        </authorList>
    </citation>
    <scope>NUCLEOTIDE SEQUENCE [LARGE SCALE GENOMIC DNA]</scope>
    <source>
        <strain evidence="2 3">OLGA172</strain>
    </source>
</reference>
<proteinExistence type="predicted"/>
<dbReference type="GO" id="GO:0051536">
    <property type="term" value="F:iron-sulfur cluster binding"/>
    <property type="evidence" value="ECO:0007669"/>
    <property type="project" value="InterPro"/>
</dbReference>
<keyword evidence="1" id="KW-0560">Oxidoreductase</keyword>
<evidence type="ECO:0000313" key="2">
    <source>
        <dbReference type="EMBL" id="ANB74751.1"/>
    </source>
</evidence>
<evidence type="ECO:0008006" key="4">
    <source>
        <dbReference type="Google" id="ProtNLM"/>
    </source>
</evidence>
<evidence type="ECO:0000313" key="3">
    <source>
        <dbReference type="Proteomes" id="UP000076852"/>
    </source>
</evidence>
<dbReference type="KEGG" id="buz:AYM40_15705"/>
<name>A0A160FPW4_9BURK</name>
<evidence type="ECO:0000256" key="1">
    <source>
        <dbReference type="ARBA" id="ARBA00023002"/>
    </source>
</evidence>
<dbReference type="AlphaFoldDB" id="A0A160FPW4"/>
<dbReference type="OrthoDB" id="573392at2"/>
<keyword evidence="3" id="KW-1185">Reference proteome</keyword>
<protein>
    <recommendedName>
        <fullName evidence="4">Sarcosine oxidase subunit alpha</fullName>
    </recommendedName>
</protein>
<dbReference type="InterPro" id="IPR036010">
    <property type="entry name" value="2Fe-2S_ferredoxin-like_sf"/>
</dbReference>
<dbReference type="Pfam" id="PF13510">
    <property type="entry name" value="Fer2_4"/>
    <property type="match status" value="1"/>
</dbReference>
<dbReference type="EMBL" id="CP014578">
    <property type="protein sequence ID" value="ANB74751.1"/>
    <property type="molecule type" value="Genomic_DNA"/>
</dbReference>
<dbReference type="SUPFAM" id="SSF54292">
    <property type="entry name" value="2Fe-2S ferredoxin-like"/>
    <property type="match status" value="1"/>
</dbReference>
<organism evidence="2 3">
    <name type="scientific">Paraburkholderia phytofirmans OLGA172</name>
    <dbReference type="NCBI Taxonomy" id="1417228"/>
    <lineage>
        <taxon>Bacteria</taxon>
        <taxon>Pseudomonadati</taxon>
        <taxon>Pseudomonadota</taxon>
        <taxon>Betaproteobacteria</taxon>
        <taxon>Burkholderiales</taxon>
        <taxon>Burkholderiaceae</taxon>
        <taxon>Paraburkholderia</taxon>
    </lineage>
</organism>
<sequence>MFTRLEPPTKVIQFTFDGELVNAAEGDTVAAALLAHGVERFRTTPVTGAPRQPHCMIGNCFDCMVEIDGVANCQACLVTAKPRMNVTHQDGPGEMELL</sequence>